<dbReference type="Proteomes" id="UP001170624">
    <property type="component" value="Unassembled WGS sequence"/>
</dbReference>
<reference evidence="2" key="3">
    <citation type="submission" date="2023-07" db="EMBL/GenBank/DDBJ databases">
        <title>Genome content predicts the carbon catabolic preferences of heterotrophic bacteria.</title>
        <authorList>
            <person name="Gralka M."/>
        </authorList>
    </citation>
    <scope>NUCLEOTIDE SEQUENCE</scope>
    <source>
        <strain evidence="2">G2M05</strain>
    </source>
</reference>
<keyword evidence="1" id="KW-0472">Membrane</keyword>
<keyword evidence="1" id="KW-0812">Transmembrane</keyword>
<evidence type="ECO:0000313" key="3">
    <source>
        <dbReference type="EMBL" id="OZS45072.1"/>
    </source>
</evidence>
<feature type="transmembrane region" description="Helical" evidence="1">
    <location>
        <begin position="21"/>
        <end position="41"/>
    </location>
</feature>
<name>A0AAW7Y2I9_9GAMM</name>
<keyword evidence="1" id="KW-1133">Transmembrane helix</keyword>
<dbReference type="EMBL" id="JAUOPU010000008">
    <property type="protein sequence ID" value="MDO6542813.1"/>
    <property type="molecule type" value="Genomic_DNA"/>
</dbReference>
<keyword evidence="4" id="KW-1185">Reference proteome</keyword>
<proteinExistence type="predicted"/>
<dbReference type="RefSeq" id="WP_094956329.1">
    <property type="nucleotide sequence ID" value="NZ_JAUOPU010000008.1"/>
</dbReference>
<evidence type="ECO:0000313" key="4">
    <source>
        <dbReference type="Proteomes" id="UP000215999"/>
    </source>
</evidence>
<organism evidence="2 5">
    <name type="scientific">Photobacterium sanguinicancri</name>
    <dbReference type="NCBI Taxonomy" id="875932"/>
    <lineage>
        <taxon>Bacteria</taxon>
        <taxon>Pseudomonadati</taxon>
        <taxon>Pseudomonadota</taxon>
        <taxon>Gammaproteobacteria</taxon>
        <taxon>Vibrionales</taxon>
        <taxon>Vibrionaceae</taxon>
        <taxon>Photobacterium</taxon>
    </lineage>
</organism>
<protein>
    <recommendedName>
        <fullName evidence="6">ESPR domain-containing protein</fullName>
    </recommendedName>
</protein>
<dbReference type="Proteomes" id="UP000215999">
    <property type="component" value="Unassembled WGS sequence"/>
</dbReference>
<dbReference type="AlphaFoldDB" id="A0AAW7Y2I9"/>
<evidence type="ECO:0000313" key="5">
    <source>
        <dbReference type="Proteomes" id="UP001170624"/>
    </source>
</evidence>
<reference evidence="3" key="2">
    <citation type="submission" date="2017-07" db="EMBL/GenBank/DDBJ databases">
        <authorList>
            <person name="Gomez-Gil B."/>
            <person name="Enciso-Ibarra K."/>
        </authorList>
    </citation>
    <scope>NUCLEOTIDE SEQUENCE</scope>
    <source>
        <strain evidence="3">CAIM 1827</strain>
    </source>
</reference>
<gene>
    <name evidence="3" type="ORF">ASV53_05075</name>
    <name evidence="2" type="ORF">Q4568_09730</name>
</gene>
<evidence type="ECO:0000313" key="2">
    <source>
        <dbReference type="EMBL" id="MDO6542813.1"/>
    </source>
</evidence>
<comment type="caution">
    <text evidence="2">The sequence shown here is derived from an EMBL/GenBank/DDBJ whole genome shotgun (WGS) entry which is preliminary data.</text>
</comment>
<evidence type="ECO:0008006" key="6">
    <source>
        <dbReference type="Google" id="ProtNLM"/>
    </source>
</evidence>
<sequence>MGTAKRTGTRRDYPIKGGQYIGGNAVVMLAAGLAIGFASAAPANICAGVSNLGVDNTTGFDGETRIGVEVGEHKFLNSGDIDNADVGSDAFFVDEGSLSISSDTNARPKAGVITQVESDGVWVWLGIK</sequence>
<evidence type="ECO:0000256" key="1">
    <source>
        <dbReference type="SAM" id="Phobius"/>
    </source>
</evidence>
<accession>A0AAW7Y2I9</accession>
<dbReference type="EMBL" id="NOIF01000018">
    <property type="protein sequence ID" value="OZS45072.1"/>
    <property type="molecule type" value="Genomic_DNA"/>
</dbReference>
<reference evidence="3 4" key="1">
    <citation type="journal article" date="2016" name="Antonie Van Leeuwenhoek">
        <title>Photobacterium sanguinicancri sp. nov. isolated from marine animals.</title>
        <authorList>
            <person name="Gomez-Gil B."/>
            <person name="Roque A."/>
            <person name="Rotllant G."/>
            <person name="Romalde J.L."/>
            <person name="Doce A."/>
            <person name="Eggermont M."/>
            <person name="Defoirdt T."/>
        </authorList>
    </citation>
    <scope>NUCLEOTIDE SEQUENCE [LARGE SCALE GENOMIC DNA]</scope>
    <source>
        <strain evidence="3 4">CAIM 1827</strain>
    </source>
</reference>